<dbReference type="Proteomes" id="UP000794436">
    <property type="component" value="Unassembled WGS sequence"/>
</dbReference>
<evidence type="ECO:0000313" key="1">
    <source>
        <dbReference type="EMBL" id="TMW61455.1"/>
    </source>
</evidence>
<dbReference type="EMBL" id="SPLM01000076">
    <property type="protein sequence ID" value="TMW61455.1"/>
    <property type="molecule type" value="Genomic_DNA"/>
</dbReference>
<dbReference type="PANTHER" id="PTHR47129">
    <property type="entry name" value="QUINONE OXIDOREDUCTASE 2"/>
    <property type="match status" value="1"/>
</dbReference>
<sequence length="156" mass="16800">MAAADVPGRLLITGASCKLGLVILHHLLHTLHVDPQYIVAGTSSPDSDVLQIYKDQGVDVRYFDAKDPASVFAAADGVERALLISNRENDTSASHALAMRGLVKAGVQHIVYTCLQAADVSLAAIAPIHHTSEKMLEPSSVPNYAALRNLRTCYRR</sequence>
<dbReference type="SUPFAM" id="SSF51735">
    <property type="entry name" value="NAD(P)-binding Rossmann-fold domains"/>
    <property type="match status" value="1"/>
</dbReference>
<dbReference type="PANTHER" id="PTHR47129:SF1">
    <property type="entry name" value="NMRA-LIKE DOMAIN-CONTAINING PROTEIN"/>
    <property type="match status" value="1"/>
</dbReference>
<dbReference type="InterPro" id="IPR036291">
    <property type="entry name" value="NAD(P)-bd_dom_sf"/>
</dbReference>
<protein>
    <submittedName>
        <fullName evidence="1">Uncharacterized protein</fullName>
    </submittedName>
</protein>
<dbReference type="Gene3D" id="3.40.50.720">
    <property type="entry name" value="NAD(P)-binding Rossmann-like Domain"/>
    <property type="match status" value="1"/>
</dbReference>
<reference evidence="1" key="1">
    <citation type="submission" date="2019-03" db="EMBL/GenBank/DDBJ databases">
        <title>Long read genome sequence of the mycoparasitic Pythium oligandrum ATCC 38472 isolated from sugarbeet rhizosphere.</title>
        <authorList>
            <person name="Gaulin E."/>
        </authorList>
    </citation>
    <scope>NUCLEOTIDE SEQUENCE</scope>
    <source>
        <strain evidence="1">ATCC 38472_TT</strain>
    </source>
</reference>
<accession>A0A8K1FFB1</accession>
<comment type="caution">
    <text evidence="1">The sequence shown here is derived from an EMBL/GenBank/DDBJ whole genome shotgun (WGS) entry which is preliminary data.</text>
</comment>
<gene>
    <name evidence="1" type="ORF">Poli38472_012646</name>
</gene>
<dbReference type="OrthoDB" id="419598at2759"/>
<evidence type="ECO:0000313" key="2">
    <source>
        <dbReference type="Proteomes" id="UP000794436"/>
    </source>
</evidence>
<proteinExistence type="predicted"/>
<name>A0A8K1FFB1_PYTOL</name>
<dbReference type="AlphaFoldDB" id="A0A8K1FFB1"/>
<keyword evidence="2" id="KW-1185">Reference proteome</keyword>
<organism evidence="1 2">
    <name type="scientific">Pythium oligandrum</name>
    <name type="common">Mycoparasitic fungus</name>
    <dbReference type="NCBI Taxonomy" id="41045"/>
    <lineage>
        <taxon>Eukaryota</taxon>
        <taxon>Sar</taxon>
        <taxon>Stramenopiles</taxon>
        <taxon>Oomycota</taxon>
        <taxon>Peronosporomycetes</taxon>
        <taxon>Pythiales</taxon>
        <taxon>Pythiaceae</taxon>
        <taxon>Pythium</taxon>
    </lineage>
</organism>
<dbReference type="InterPro" id="IPR052718">
    <property type="entry name" value="NmrA-type_oxidoreductase"/>
</dbReference>